<protein>
    <submittedName>
        <fullName evidence="1">Uncharacterized protein</fullName>
    </submittedName>
</protein>
<reference evidence="1 2" key="1">
    <citation type="submission" date="2020-08" db="EMBL/GenBank/DDBJ databases">
        <title>Genomic Encyclopedia of Type Strains, Phase IV (KMG-IV): sequencing the most valuable type-strain genomes for metagenomic binning, comparative biology and taxonomic classification.</title>
        <authorList>
            <person name="Goeker M."/>
        </authorList>
    </citation>
    <scope>NUCLEOTIDE SEQUENCE [LARGE SCALE GENOMIC DNA]</scope>
    <source>
        <strain evidence="1 2">DSM 102238</strain>
    </source>
</reference>
<comment type="caution">
    <text evidence="1">The sequence shown here is derived from an EMBL/GenBank/DDBJ whole genome shotgun (WGS) entry which is preliminary data.</text>
</comment>
<dbReference type="AlphaFoldDB" id="A0A7W6EB66"/>
<evidence type="ECO:0000313" key="2">
    <source>
        <dbReference type="Proteomes" id="UP000542776"/>
    </source>
</evidence>
<organism evidence="1 2">
    <name type="scientific">Aureimonas pseudogalii</name>
    <dbReference type="NCBI Taxonomy" id="1744844"/>
    <lineage>
        <taxon>Bacteria</taxon>
        <taxon>Pseudomonadati</taxon>
        <taxon>Pseudomonadota</taxon>
        <taxon>Alphaproteobacteria</taxon>
        <taxon>Hyphomicrobiales</taxon>
        <taxon>Aurantimonadaceae</taxon>
        <taxon>Aureimonas</taxon>
    </lineage>
</organism>
<sequence>MTGISPPKTTEDYANRSADCQAAMDAAFLALRTAGEEAGWTEDDVAIALLELARGNIKGMMEDRKMLGTIEVARWTGTLGPEGTPFRRPPPRR</sequence>
<dbReference type="EMBL" id="JACIEK010000001">
    <property type="protein sequence ID" value="MBB3996851.1"/>
    <property type="molecule type" value="Genomic_DNA"/>
</dbReference>
<keyword evidence="2" id="KW-1185">Reference proteome</keyword>
<accession>A0A7W6EB66</accession>
<proteinExistence type="predicted"/>
<name>A0A7W6EB66_9HYPH</name>
<evidence type="ECO:0000313" key="1">
    <source>
        <dbReference type="EMBL" id="MBB3996851.1"/>
    </source>
</evidence>
<gene>
    <name evidence="1" type="ORF">GGR04_000672</name>
</gene>
<dbReference type="Proteomes" id="UP000542776">
    <property type="component" value="Unassembled WGS sequence"/>
</dbReference>
<dbReference type="RefSeq" id="WP_183197826.1">
    <property type="nucleotide sequence ID" value="NZ_JACIEK010000001.1"/>
</dbReference>